<protein>
    <submittedName>
        <fullName evidence="2">Receptor recognition protein</fullName>
    </submittedName>
</protein>
<organism evidence="2 3">
    <name type="scientific">Rhizobium phage Paso</name>
    <dbReference type="NCBI Taxonomy" id="2767574"/>
    <lineage>
        <taxon>Viruses</taxon>
        <taxon>Duplodnaviria</taxon>
        <taxon>Heunggongvirae</taxon>
        <taxon>Uroviricota</taxon>
        <taxon>Caudoviricetes</taxon>
        <taxon>Autographivirales</taxon>
        <taxon>Dunnvirinae</taxon>
        <taxon>Pasovirus</taxon>
        <taxon>Pasovirus paso</taxon>
    </lineage>
</organism>
<dbReference type="Proteomes" id="UP000516513">
    <property type="component" value="Segment"/>
</dbReference>
<sequence>MTLHTRQSGAWAKVNGLFIRQSGVWTPVKNAYVRDGGVWKVYYSSEIVVNVTTSQTGLVLSTLFSSADWISATPKRVVIQSGVVIGGAAWGALASKAGQTPGNEWGGILTLDNYGIIQGRGGIPNSGIGGSALYEDTITWTKKCIVNNFGTIRAGGGAGGVGGAGSTSTPVSEGPYYGSVNGTNHLWSQPYYNGSAVGAPDVTWAGVAISAPAGTANTATSFTVGIYTYTRGAIRSQNGRPMPIPWQWEVSRSYQSTVATAGGTGGRGQGSDGAAAAGAAGGANAGNGGPGGNWGIQGGTGNTGNAGAGAVGGLAGIAYNTANWSMTNTGTIQGRVT</sequence>
<keyword evidence="2" id="KW-0675">Receptor</keyword>
<evidence type="ECO:0000256" key="1">
    <source>
        <dbReference type="SAM" id="MobiDB-lite"/>
    </source>
</evidence>
<dbReference type="EMBL" id="MT708546">
    <property type="protein sequence ID" value="QOE32164.1"/>
    <property type="molecule type" value="Genomic_DNA"/>
</dbReference>
<feature type="compositionally biased region" description="Gly residues" evidence="1">
    <location>
        <begin position="262"/>
        <end position="271"/>
    </location>
</feature>
<feature type="region of interest" description="Disordered" evidence="1">
    <location>
        <begin position="259"/>
        <end position="280"/>
    </location>
</feature>
<accession>A0A7L8G4R8</accession>
<reference evidence="2 3" key="1">
    <citation type="submission" date="2020-07" db="EMBL/GenBank/DDBJ databases">
        <title>Complete genome sequence of Rhizobium japonicum phage Paso.</title>
        <authorList>
            <person name="McBee D.B."/>
            <person name="Ravindran A."/>
            <person name="Newkirk H."/>
            <person name="Gonzalez C."/>
            <person name="Young R."/>
            <person name="Liu M."/>
        </authorList>
    </citation>
    <scope>NUCLEOTIDE SEQUENCE [LARGE SCALE GENOMIC DNA]</scope>
</reference>
<name>A0A7L8G4R8_9CAUD</name>
<proteinExistence type="predicted"/>
<evidence type="ECO:0000313" key="3">
    <source>
        <dbReference type="Proteomes" id="UP000516513"/>
    </source>
</evidence>
<keyword evidence="3" id="KW-1185">Reference proteome</keyword>
<gene>
    <name evidence="2" type="ORF">CPT_Paso_047</name>
</gene>
<evidence type="ECO:0000313" key="2">
    <source>
        <dbReference type="EMBL" id="QOE32164.1"/>
    </source>
</evidence>